<dbReference type="RefSeq" id="WP_116000425.1">
    <property type="nucleotide sequence ID" value="NZ_QUOV01000001.1"/>
</dbReference>
<reference evidence="2 3" key="1">
    <citation type="submission" date="2018-08" db="EMBL/GenBank/DDBJ databases">
        <title>Thalassotalea euphylliae genome.</title>
        <authorList>
            <person name="Summers S."/>
            <person name="Rice S.A."/>
            <person name="Freckelton M.L."/>
            <person name="Nedved B.T."/>
            <person name="Hadfield M.G."/>
        </authorList>
    </citation>
    <scope>NUCLEOTIDE SEQUENCE [LARGE SCALE GENOMIC DNA]</scope>
    <source>
        <strain evidence="2 3">H2</strain>
    </source>
</reference>
<sequence>MESLRELLAVLCFVAGCVLAASLVTAEFSWSLLFVSVVLFVCAYWCWPSKRRGKRDGDHVVLDVIEVFIEFPVDFAVWFFRLVGRILGGFFGGKGDGIDIDV</sequence>
<proteinExistence type="predicted"/>
<keyword evidence="1" id="KW-1133">Transmembrane helix</keyword>
<gene>
    <name evidence="2" type="ORF">DXX92_10630</name>
</gene>
<comment type="caution">
    <text evidence="2">The sequence shown here is derived from an EMBL/GenBank/DDBJ whole genome shotgun (WGS) entry which is preliminary data.</text>
</comment>
<keyword evidence="1" id="KW-0472">Membrane</keyword>
<dbReference type="OrthoDB" id="6199444at2"/>
<protein>
    <submittedName>
        <fullName evidence="2">Uncharacterized protein</fullName>
    </submittedName>
</protein>
<evidence type="ECO:0000313" key="3">
    <source>
        <dbReference type="Proteomes" id="UP000256999"/>
    </source>
</evidence>
<organism evidence="2 3">
    <name type="scientific">Thalassotalea euphylliae</name>
    <dbReference type="NCBI Taxonomy" id="1655234"/>
    <lineage>
        <taxon>Bacteria</taxon>
        <taxon>Pseudomonadati</taxon>
        <taxon>Pseudomonadota</taxon>
        <taxon>Gammaproteobacteria</taxon>
        <taxon>Alteromonadales</taxon>
        <taxon>Colwelliaceae</taxon>
        <taxon>Thalassotalea</taxon>
    </lineage>
</organism>
<dbReference type="Proteomes" id="UP000256999">
    <property type="component" value="Unassembled WGS sequence"/>
</dbReference>
<evidence type="ECO:0000256" key="1">
    <source>
        <dbReference type="SAM" id="Phobius"/>
    </source>
</evidence>
<dbReference type="PROSITE" id="PS51257">
    <property type="entry name" value="PROKAR_LIPOPROTEIN"/>
    <property type="match status" value="1"/>
</dbReference>
<feature type="transmembrane region" description="Helical" evidence="1">
    <location>
        <begin position="30"/>
        <end position="47"/>
    </location>
</feature>
<dbReference type="AlphaFoldDB" id="A0A3E0UFI1"/>
<accession>A0A3E0UFI1</accession>
<name>A0A3E0UFI1_9GAMM</name>
<dbReference type="EMBL" id="QUOV01000001">
    <property type="protein sequence ID" value="REL35758.1"/>
    <property type="molecule type" value="Genomic_DNA"/>
</dbReference>
<evidence type="ECO:0000313" key="2">
    <source>
        <dbReference type="EMBL" id="REL35758.1"/>
    </source>
</evidence>
<keyword evidence="1" id="KW-0812">Transmembrane</keyword>